<protein>
    <submittedName>
        <fullName evidence="4">Cation-binding protein</fullName>
    </submittedName>
</protein>
<dbReference type="InterPro" id="IPR012349">
    <property type="entry name" value="Split_barrel_FMN-bd"/>
</dbReference>
<dbReference type="EMBL" id="MSIF01000024">
    <property type="protein sequence ID" value="OLF06015.1"/>
    <property type="molecule type" value="Genomic_DNA"/>
</dbReference>
<proteinExistence type="inferred from homology"/>
<sequence>MRNNRQIIEEFRANNGRVGGDWQSTRLLLLTTTGAGSDFSHTVPIRYLPDGGGRVLVVASAGGSPRHPAWFTDLVARPRVVVEDGVFVYDAEATVLTGAERDAAFARAVEVDPGWGVDQRSTARVIPVVALRRLAPGPPKASSPGAGLCLVHDAFRRELRLVRDEVARSGSVLGAQLRMNCLTLCHGLDTHHRTEDARMFAFPGVDDPELARTLARVRVEHDAMAALLDRLRAAVNSGARDLLTTVDQLVAELESHLDFEERELVPLLDAPERHRLVPGSAP</sequence>
<dbReference type="CDD" id="cd12108">
    <property type="entry name" value="Hr-like"/>
    <property type="match status" value="1"/>
</dbReference>
<dbReference type="Gene3D" id="1.20.120.520">
    <property type="entry name" value="nmb1532 protein domain like"/>
    <property type="match status" value="1"/>
</dbReference>
<evidence type="ECO:0000313" key="5">
    <source>
        <dbReference type="Proteomes" id="UP000185696"/>
    </source>
</evidence>
<dbReference type="NCBIfam" id="TIGR00026">
    <property type="entry name" value="hi_GC_TIGR00026"/>
    <property type="match status" value="1"/>
</dbReference>
<dbReference type="AlphaFoldDB" id="A0A7Z0WFB9"/>
<dbReference type="GO" id="GO:0016491">
    <property type="term" value="F:oxidoreductase activity"/>
    <property type="evidence" value="ECO:0007669"/>
    <property type="project" value="InterPro"/>
</dbReference>
<dbReference type="Proteomes" id="UP000185696">
    <property type="component" value="Unassembled WGS sequence"/>
</dbReference>
<gene>
    <name evidence="4" type="ORF">BLA60_33760</name>
</gene>
<keyword evidence="5" id="KW-1185">Reference proteome</keyword>
<reference evidence="4 5" key="1">
    <citation type="submission" date="2016-12" db="EMBL/GenBank/DDBJ databases">
        <title>The draft genome sequence of Actinophytocola xinjiangensis.</title>
        <authorList>
            <person name="Wang W."/>
            <person name="Yuan L."/>
        </authorList>
    </citation>
    <scope>NUCLEOTIDE SEQUENCE [LARGE SCALE GENOMIC DNA]</scope>
    <source>
        <strain evidence="4 5">CGMCC 4.4663</strain>
    </source>
</reference>
<feature type="domain" description="Hemerythrin-like" evidence="3">
    <location>
        <begin position="152"/>
        <end position="268"/>
    </location>
</feature>
<dbReference type="InterPro" id="IPR004378">
    <property type="entry name" value="F420H2_quin_Rdtase"/>
</dbReference>
<dbReference type="RefSeq" id="WP_075137105.1">
    <property type="nucleotide sequence ID" value="NZ_MSIF01000024.1"/>
</dbReference>
<evidence type="ECO:0000313" key="4">
    <source>
        <dbReference type="EMBL" id="OLF06015.1"/>
    </source>
</evidence>
<dbReference type="PANTHER" id="PTHR39428:SF1">
    <property type="entry name" value="F420H(2)-DEPENDENT QUINONE REDUCTASE RV1261C"/>
    <property type="match status" value="1"/>
</dbReference>
<dbReference type="OrthoDB" id="8225825at2"/>
<name>A0A7Z0WFB9_9PSEU</name>
<dbReference type="Pfam" id="PF01814">
    <property type="entry name" value="Hemerythrin"/>
    <property type="match status" value="1"/>
</dbReference>
<dbReference type="GO" id="GO:0070967">
    <property type="term" value="F:coenzyme F420 binding"/>
    <property type="evidence" value="ECO:0007669"/>
    <property type="project" value="TreeGrafter"/>
</dbReference>
<evidence type="ECO:0000256" key="1">
    <source>
        <dbReference type="ARBA" id="ARBA00008710"/>
    </source>
</evidence>
<dbReference type="GO" id="GO:0005886">
    <property type="term" value="C:plasma membrane"/>
    <property type="evidence" value="ECO:0007669"/>
    <property type="project" value="TreeGrafter"/>
</dbReference>
<dbReference type="InterPro" id="IPR012312">
    <property type="entry name" value="Hemerythrin-like"/>
</dbReference>
<accession>A0A7Z0WFB9</accession>
<evidence type="ECO:0000259" key="3">
    <source>
        <dbReference type="Pfam" id="PF01814"/>
    </source>
</evidence>
<organism evidence="4 5">
    <name type="scientific">Actinophytocola xinjiangensis</name>
    <dbReference type="NCBI Taxonomy" id="485602"/>
    <lineage>
        <taxon>Bacteria</taxon>
        <taxon>Bacillati</taxon>
        <taxon>Actinomycetota</taxon>
        <taxon>Actinomycetes</taxon>
        <taxon>Pseudonocardiales</taxon>
        <taxon>Pseudonocardiaceae</taxon>
    </lineage>
</organism>
<comment type="caution">
    <text evidence="4">The sequence shown here is derived from an EMBL/GenBank/DDBJ whole genome shotgun (WGS) entry which is preliminary data.</text>
</comment>
<dbReference type="PANTHER" id="PTHR39428">
    <property type="entry name" value="F420H(2)-DEPENDENT QUINONE REDUCTASE RV1261C"/>
    <property type="match status" value="1"/>
</dbReference>
<comment type="similarity">
    <text evidence="1">Belongs to the F420H(2)-dependent quinone reductase family.</text>
</comment>
<dbReference type="Gene3D" id="2.30.110.10">
    <property type="entry name" value="Electron Transport, Fmn-binding Protein, Chain A"/>
    <property type="match status" value="1"/>
</dbReference>
<comment type="catalytic activity">
    <reaction evidence="2">
        <text>oxidized coenzyme F420-(gamma-L-Glu)(n) + a quinol + H(+) = reduced coenzyme F420-(gamma-L-Glu)(n) + a quinone</text>
        <dbReference type="Rhea" id="RHEA:39663"/>
        <dbReference type="Rhea" id="RHEA-COMP:12939"/>
        <dbReference type="Rhea" id="RHEA-COMP:14378"/>
        <dbReference type="ChEBI" id="CHEBI:15378"/>
        <dbReference type="ChEBI" id="CHEBI:24646"/>
        <dbReference type="ChEBI" id="CHEBI:132124"/>
        <dbReference type="ChEBI" id="CHEBI:133980"/>
        <dbReference type="ChEBI" id="CHEBI:139511"/>
    </reaction>
</comment>
<evidence type="ECO:0000256" key="2">
    <source>
        <dbReference type="ARBA" id="ARBA00049106"/>
    </source>
</evidence>
<dbReference type="Pfam" id="PF04075">
    <property type="entry name" value="F420H2_quin_red"/>
    <property type="match status" value="1"/>
</dbReference>